<dbReference type="Proteomes" id="UP000001353">
    <property type="component" value="Chromosome"/>
</dbReference>
<dbReference type="PANTHER" id="PTHR22911:SF135">
    <property type="entry name" value="BLR4310 PROTEIN"/>
    <property type="match status" value="1"/>
</dbReference>
<dbReference type="STRING" id="391595.RLO149_c000220"/>
<dbReference type="OrthoDB" id="7818056at2"/>
<evidence type="ECO:0000256" key="1">
    <source>
        <dbReference type="SAM" id="MobiDB-lite"/>
    </source>
</evidence>
<dbReference type="InterPro" id="IPR037185">
    <property type="entry name" value="EmrE-like"/>
</dbReference>
<dbReference type="Gene3D" id="1.10.3730.20">
    <property type="match status" value="1"/>
</dbReference>
<feature type="transmembrane region" description="Helical" evidence="2">
    <location>
        <begin position="265"/>
        <end position="283"/>
    </location>
</feature>
<evidence type="ECO:0000313" key="4">
    <source>
        <dbReference type="EMBL" id="AEI92056.1"/>
    </source>
</evidence>
<dbReference type="KEGG" id="rli:RLO149_c000220"/>
<evidence type="ECO:0000259" key="3">
    <source>
        <dbReference type="Pfam" id="PF00892"/>
    </source>
</evidence>
<dbReference type="eggNOG" id="COG0697">
    <property type="taxonomic scope" value="Bacteria"/>
</dbReference>
<dbReference type="Pfam" id="PF00892">
    <property type="entry name" value="EamA"/>
    <property type="match status" value="2"/>
</dbReference>
<accession>F7ZDT7</accession>
<feature type="domain" description="EamA" evidence="3">
    <location>
        <begin position="152"/>
        <end position="282"/>
    </location>
</feature>
<keyword evidence="2" id="KW-1133">Transmembrane helix</keyword>
<feature type="transmembrane region" description="Helical" evidence="2">
    <location>
        <begin position="239"/>
        <end position="259"/>
    </location>
</feature>
<feature type="transmembrane region" description="Helical" evidence="2">
    <location>
        <begin position="99"/>
        <end position="117"/>
    </location>
</feature>
<keyword evidence="5" id="KW-1185">Reference proteome</keyword>
<feature type="transmembrane region" description="Helical" evidence="2">
    <location>
        <begin position="129"/>
        <end position="146"/>
    </location>
</feature>
<dbReference type="AlphaFoldDB" id="F7ZDT7"/>
<reference evidence="4 5" key="1">
    <citation type="journal article" date="2011" name="BMC Genomics">
        <title>Comparative genome analysis and genome-guided physiological analysis of Roseobacter litoralis.</title>
        <authorList>
            <person name="Kalhoefer D."/>
            <person name="Thole S."/>
            <person name="Voget S."/>
            <person name="Lehmann R."/>
            <person name="Liesegang H."/>
            <person name="Wollher A."/>
            <person name="Daniel R."/>
            <person name="Simon M."/>
            <person name="Brinkhoff T."/>
        </authorList>
    </citation>
    <scope>NUCLEOTIDE SEQUENCE [LARGE SCALE GENOMIC DNA]</scope>
    <source>
        <strain evidence="5">ATCC 49566 / DSM 6996 / JCM 21268 / NBRC 15278 / OCh 149</strain>
    </source>
</reference>
<feature type="transmembrane region" description="Helical" evidence="2">
    <location>
        <begin position="214"/>
        <end position="232"/>
    </location>
</feature>
<feature type="transmembrane region" description="Helical" evidence="2">
    <location>
        <begin position="40"/>
        <end position="59"/>
    </location>
</feature>
<dbReference type="GO" id="GO:0016020">
    <property type="term" value="C:membrane"/>
    <property type="evidence" value="ECO:0007669"/>
    <property type="project" value="InterPro"/>
</dbReference>
<keyword evidence="2" id="KW-0472">Membrane</keyword>
<feature type="transmembrane region" description="Helical" evidence="2">
    <location>
        <begin position="183"/>
        <end position="202"/>
    </location>
</feature>
<name>F7ZDT7_ROSLO</name>
<feature type="transmembrane region" description="Helical" evidence="2">
    <location>
        <begin position="71"/>
        <end position="93"/>
    </location>
</feature>
<gene>
    <name evidence="4" type="ordered locus">RLO149_c000220</name>
</gene>
<dbReference type="EMBL" id="CP002623">
    <property type="protein sequence ID" value="AEI92056.1"/>
    <property type="molecule type" value="Genomic_DNA"/>
</dbReference>
<feature type="domain" description="EamA" evidence="3">
    <location>
        <begin position="11"/>
        <end position="143"/>
    </location>
</feature>
<dbReference type="SUPFAM" id="SSF103481">
    <property type="entry name" value="Multidrug resistance efflux transporter EmrE"/>
    <property type="match status" value="2"/>
</dbReference>
<dbReference type="PANTHER" id="PTHR22911">
    <property type="entry name" value="ACYL-MALONYL CONDENSING ENZYME-RELATED"/>
    <property type="match status" value="1"/>
</dbReference>
<evidence type="ECO:0000256" key="2">
    <source>
        <dbReference type="SAM" id="Phobius"/>
    </source>
</evidence>
<organism evidence="4 5">
    <name type="scientific">Roseobacter litoralis (strain ATCC 49566 / DSM 6996 / JCM 21268 / NBRC 15278 / OCh 149)</name>
    <dbReference type="NCBI Taxonomy" id="391595"/>
    <lineage>
        <taxon>Bacteria</taxon>
        <taxon>Pseudomonadati</taxon>
        <taxon>Pseudomonadota</taxon>
        <taxon>Alphaproteobacteria</taxon>
        <taxon>Rhodobacterales</taxon>
        <taxon>Roseobacteraceae</taxon>
        <taxon>Roseobacter</taxon>
    </lineage>
</organism>
<feature type="transmembrane region" description="Helical" evidence="2">
    <location>
        <begin position="152"/>
        <end position="171"/>
    </location>
</feature>
<proteinExistence type="predicted"/>
<sequence>MARGPMNPNVKGASFALIAFAVFASHDVIIKVLGASYSPIQIVFFGVVFSFPLAMLYLLRDTTSGTLLPVHPWWMAARTVAAVITGFCAFYAFSVLPLAQVYAILFAAPLLITILAIPILGEQVRWQRWIAVFIGLCGVLIVLRPGQQELALGHLAALISAICGSFASIIVRKIGREERTVVIMLYPMMANFVVMAALLPLVYQPMPLADLGKLGVIAVLAWIAGRFLIAAYNSGEAVIVAPMQYSQILWATFYGVLFFDEVPDMPTIAGSAVIIASGLFIVLRESSAPGSERPVQRTRSRAETGTSPRVSAFLSPDRKWGRSNKKNTSKPDNP</sequence>
<keyword evidence="2" id="KW-0812">Transmembrane</keyword>
<dbReference type="InterPro" id="IPR000620">
    <property type="entry name" value="EamA_dom"/>
</dbReference>
<dbReference type="HOGENOM" id="CLU_032828_2_0_5"/>
<feature type="region of interest" description="Disordered" evidence="1">
    <location>
        <begin position="289"/>
        <end position="334"/>
    </location>
</feature>
<dbReference type="RefSeq" id="WP_013960001.1">
    <property type="nucleotide sequence ID" value="NC_015730.1"/>
</dbReference>
<protein>
    <submittedName>
        <fullName evidence="4">Integral membrane protein DUF6</fullName>
    </submittedName>
</protein>
<evidence type="ECO:0000313" key="5">
    <source>
        <dbReference type="Proteomes" id="UP000001353"/>
    </source>
</evidence>